<feature type="transmembrane region" description="Helical" evidence="1">
    <location>
        <begin position="144"/>
        <end position="160"/>
    </location>
</feature>
<dbReference type="Proteomes" id="UP000028875">
    <property type="component" value="Unassembled WGS sequence"/>
</dbReference>
<keyword evidence="1" id="KW-0812">Transmembrane</keyword>
<sequence>MTTTSMNKDALTTVLAGAKEGVNKIKKSKRFESIVEKAGVALGKAYRATEAFIKGHWKNAALATATTVGAGAITTGLGSALCAGALLYGGIKTLAYYLSHKQVRFKDATINLFIESSIGFVYGMGLLLAYLIGGTLLITLSAELGHFLAANWMYVLYLLVG</sequence>
<gene>
    <name evidence="2" type="ORF">BN990_04226</name>
</gene>
<accession>A0A024QHX5</accession>
<dbReference type="EMBL" id="CCDP010000003">
    <property type="protein sequence ID" value="CDQ41847.1"/>
    <property type="molecule type" value="Genomic_DNA"/>
</dbReference>
<reference evidence="3" key="2">
    <citation type="submission" date="2014-05" db="EMBL/GenBank/DDBJ databases">
        <title>Draft genome sequence of Virgibacillus massiliensis Vm-5.</title>
        <authorList>
            <person name="Khelaifia S."/>
            <person name="Croce O."/>
            <person name="Lagier J.C."/>
            <person name="Raoult D."/>
        </authorList>
    </citation>
    <scope>NUCLEOTIDE SEQUENCE [LARGE SCALE GENOMIC DNA]</scope>
    <source>
        <strain evidence="3">Vm-5</strain>
    </source>
</reference>
<feature type="transmembrane region" description="Helical" evidence="1">
    <location>
        <begin position="68"/>
        <end position="91"/>
    </location>
</feature>
<evidence type="ECO:0000313" key="2">
    <source>
        <dbReference type="EMBL" id="CDQ41847.1"/>
    </source>
</evidence>
<evidence type="ECO:0000313" key="3">
    <source>
        <dbReference type="Proteomes" id="UP000028875"/>
    </source>
</evidence>
<keyword evidence="1" id="KW-1133">Transmembrane helix</keyword>
<dbReference type="AlphaFoldDB" id="A0A024QHX5"/>
<comment type="caution">
    <text evidence="2">The sequence shown here is derived from an EMBL/GenBank/DDBJ whole genome shotgun (WGS) entry which is preliminary data.</text>
</comment>
<dbReference type="STRING" id="1462526.BN990_04226"/>
<name>A0A024QHX5_9BACI</name>
<proteinExistence type="predicted"/>
<keyword evidence="3" id="KW-1185">Reference proteome</keyword>
<feature type="transmembrane region" description="Helical" evidence="1">
    <location>
        <begin position="112"/>
        <end position="132"/>
    </location>
</feature>
<dbReference type="RefSeq" id="WP_038246756.1">
    <property type="nucleotide sequence ID" value="NZ_BNER01000008.1"/>
</dbReference>
<keyword evidence="1" id="KW-0472">Membrane</keyword>
<organism evidence="2 3">
    <name type="scientific">Virgibacillus massiliensis</name>
    <dbReference type="NCBI Taxonomy" id="1462526"/>
    <lineage>
        <taxon>Bacteria</taxon>
        <taxon>Bacillati</taxon>
        <taxon>Bacillota</taxon>
        <taxon>Bacilli</taxon>
        <taxon>Bacillales</taxon>
        <taxon>Bacillaceae</taxon>
        <taxon>Virgibacillus</taxon>
    </lineage>
</organism>
<reference evidence="2 3" key="1">
    <citation type="submission" date="2014-03" db="EMBL/GenBank/DDBJ databases">
        <authorList>
            <person name="Urmite Genomes U."/>
        </authorList>
    </citation>
    <scope>NUCLEOTIDE SEQUENCE [LARGE SCALE GENOMIC DNA]</scope>
    <source>
        <strain evidence="2 3">Vm-5</strain>
    </source>
</reference>
<protein>
    <submittedName>
        <fullName evidence="2">Uncharacterized protein</fullName>
    </submittedName>
</protein>
<evidence type="ECO:0000256" key="1">
    <source>
        <dbReference type="SAM" id="Phobius"/>
    </source>
</evidence>